<keyword evidence="4" id="KW-1185">Reference proteome</keyword>
<feature type="transmembrane region" description="Helical" evidence="1">
    <location>
        <begin position="212"/>
        <end position="230"/>
    </location>
</feature>
<evidence type="ECO:0000313" key="3">
    <source>
        <dbReference type="EMBL" id="KAK5164389.1"/>
    </source>
</evidence>
<reference evidence="3 4" key="1">
    <citation type="submission" date="2023-08" db="EMBL/GenBank/DDBJ databases">
        <title>Black Yeasts Isolated from many extreme environments.</title>
        <authorList>
            <person name="Coleine C."/>
            <person name="Stajich J.E."/>
            <person name="Selbmann L."/>
        </authorList>
    </citation>
    <scope>NUCLEOTIDE SEQUENCE [LARGE SCALE GENOMIC DNA]</scope>
    <source>
        <strain evidence="3 4">CCFEE 5935</strain>
    </source>
</reference>
<evidence type="ECO:0000256" key="1">
    <source>
        <dbReference type="SAM" id="Phobius"/>
    </source>
</evidence>
<dbReference type="EMBL" id="JAVRRT010000020">
    <property type="protein sequence ID" value="KAK5164389.1"/>
    <property type="molecule type" value="Genomic_DNA"/>
</dbReference>
<keyword evidence="1" id="KW-1133">Transmembrane helix</keyword>
<feature type="transmembrane region" description="Helical" evidence="1">
    <location>
        <begin position="186"/>
        <end position="206"/>
    </location>
</feature>
<gene>
    <name evidence="3" type="ORF">LTR77_010085</name>
</gene>
<evidence type="ECO:0000313" key="4">
    <source>
        <dbReference type="Proteomes" id="UP001337655"/>
    </source>
</evidence>
<name>A0AAV9NYM7_9PEZI</name>
<dbReference type="GeneID" id="89931415"/>
<dbReference type="RefSeq" id="XP_064654682.1">
    <property type="nucleotide sequence ID" value="XM_064807309.1"/>
</dbReference>
<organism evidence="3 4">
    <name type="scientific">Saxophila tyrrhenica</name>
    <dbReference type="NCBI Taxonomy" id="1690608"/>
    <lineage>
        <taxon>Eukaryota</taxon>
        <taxon>Fungi</taxon>
        <taxon>Dikarya</taxon>
        <taxon>Ascomycota</taxon>
        <taxon>Pezizomycotina</taxon>
        <taxon>Dothideomycetes</taxon>
        <taxon>Dothideomycetidae</taxon>
        <taxon>Mycosphaerellales</taxon>
        <taxon>Extremaceae</taxon>
        <taxon>Saxophila</taxon>
    </lineage>
</organism>
<keyword evidence="1" id="KW-0812">Transmembrane</keyword>
<dbReference type="AlphaFoldDB" id="A0AAV9NYM7"/>
<dbReference type="Proteomes" id="UP001337655">
    <property type="component" value="Unassembled WGS sequence"/>
</dbReference>
<proteinExistence type="predicted"/>
<dbReference type="InterPro" id="IPR046529">
    <property type="entry name" value="DUF6594"/>
</dbReference>
<feature type="transmembrane region" description="Helical" evidence="1">
    <location>
        <begin position="237"/>
        <end position="256"/>
    </location>
</feature>
<keyword evidence="1" id="KW-0472">Membrane</keyword>
<protein>
    <recommendedName>
        <fullName evidence="2">DUF6594 domain-containing protein</fullName>
    </recommendedName>
</protein>
<comment type="caution">
    <text evidence="3">The sequence shown here is derived from an EMBL/GenBank/DDBJ whole genome shotgun (WGS) entry which is preliminary data.</text>
</comment>
<evidence type="ECO:0000259" key="2">
    <source>
        <dbReference type="Pfam" id="PF20237"/>
    </source>
</evidence>
<dbReference type="Pfam" id="PF20237">
    <property type="entry name" value="DUF6594"/>
    <property type="match status" value="1"/>
</dbReference>
<feature type="domain" description="DUF6594" evidence="2">
    <location>
        <begin position="83"/>
        <end position="249"/>
    </location>
</feature>
<accession>A0AAV9NYM7</accession>
<sequence length="262" mass="28651">MVNPTWLNIDFVRVLELAAEFGRVVLALDFKPEPPDFTFRALEPIYKQSIEHFQERCERKAQEINDVAKSEKEAQDAFDDTAIKDQRFNELEDLLHRHSRLITNLHSLLTHPHLQPLPHASATLLTLSPADNALGRERYINPPLSGYGFSNDYIRQWLAVIPGRVGRHFESEEAAKVNLTAMVQRVVVALVGGASLLVPMVVMTFVTGVGARLGIVSGATILFGVAFALVSKSKENVLAGTAAYAAVMVVYIGSASPSGSGS</sequence>